<accession>A0A381Y4P1</accession>
<evidence type="ECO:0008006" key="2">
    <source>
        <dbReference type="Google" id="ProtNLM"/>
    </source>
</evidence>
<dbReference type="AlphaFoldDB" id="A0A381Y4P1"/>
<sequence length="264" mass="29165">MTTVNCFGDDKEYDFNALVEGLNRYLRLKATPIGMKRFRTVADMEAVPRIRRPDPNEKLAMDQIVGQSRWIGYTLGITMDNLMGSQCGAVVGLHPLDKDFLSGERMHGVWYGTLKDSKAHQAAMTCASYGEFEALATSPLVSGRLDNPDICLFYMTPGQMITFINGLQHRNYKKYEFTCVGESACADSWGKALLTGEPCVSIPCYAERKFGGVQDDEMLVALPPSYLPATVKGLEELSKAGLRYPIPNHGIQKSPLDSIAKSYG</sequence>
<protein>
    <recommendedName>
        <fullName evidence="2">DUF169 domain-containing protein</fullName>
    </recommendedName>
</protein>
<proteinExistence type="predicted"/>
<dbReference type="PANTHER" id="PTHR37954">
    <property type="entry name" value="BLL4979 PROTEIN"/>
    <property type="match status" value="1"/>
</dbReference>
<name>A0A381Y4P1_9ZZZZ</name>
<reference evidence="1" key="1">
    <citation type="submission" date="2018-05" db="EMBL/GenBank/DDBJ databases">
        <authorList>
            <person name="Lanie J.A."/>
            <person name="Ng W.-L."/>
            <person name="Kazmierczak K.M."/>
            <person name="Andrzejewski T.M."/>
            <person name="Davidsen T.M."/>
            <person name="Wayne K.J."/>
            <person name="Tettelin H."/>
            <person name="Glass J.I."/>
            <person name="Rusch D."/>
            <person name="Podicherti R."/>
            <person name="Tsui H.-C.T."/>
            <person name="Winkler M.E."/>
        </authorList>
    </citation>
    <scope>NUCLEOTIDE SEQUENCE</scope>
</reference>
<evidence type="ECO:0000313" key="1">
    <source>
        <dbReference type="EMBL" id="SVA71423.1"/>
    </source>
</evidence>
<dbReference type="InterPro" id="IPR003748">
    <property type="entry name" value="DUF169"/>
</dbReference>
<dbReference type="Pfam" id="PF02596">
    <property type="entry name" value="DUF169"/>
    <property type="match status" value="1"/>
</dbReference>
<gene>
    <name evidence="1" type="ORF">METZ01_LOCUS124277</name>
</gene>
<dbReference type="EMBL" id="UINC01017279">
    <property type="protein sequence ID" value="SVA71423.1"/>
    <property type="molecule type" value="Genomic_DNA"/>
</dbReference>
<organism evidence="1">
    <name type="scientific">marine metagenome</name>
    <dbReference type="NCBI Taxonomy" id="408172"/>
    <lineage>
        <taxon>unclassified sequences</taxon>
        <taxon>metagenomes</taxon>
        <taxon>ecological metagenomes</taxon>
    </lineage>
</organism>
<dbReference type="PANTHER" id="PTHR37954:SF3">
    <property type="entry name" value="DUF169 DOMAIN-CONTAINING PROTEIN"/>
    <property type="match status" value="1"/>
</dbReference>